<gene>
    <name evidence="4" type="primary">YLS9_3</name>
    <name evidence="4" type="ORF">PIB30_005874</name>
</gene>
<evidence type="ECO:0000256" key="3">
    <source>
        <dbReference type="SAM" id="Phobius"/>
    </source>
</evidence>
<accession>A0ABU6Q476</accession>
<keyword evidence="5" id="KW-1185">Reference proteome</keyword>
<keyword evidence="3" id="KW-1133">Transmembrane helix</keyword>
<evidence type="ECO:0000313" key="4">
    <source>
        <dbReference type="EMBL" id="MED6106590.1"/>
    </source>
</evidence>
<dbReference type="PANTHER" id="PTHR31234">
    <property type="entry name" value="LATE EMBRYOGENESIS ABUNDANT (LEA) HYDROXYPROLINE-RICH GLYCOPROTEIN FAMILY"/>
    <property type="match status" value="1"/>
</dbReference>
<evidence type="ECO:0000256" key="1">
    <source>
        <dbReference type="ARBA" id="ARBA00004370"/>
    </source>
</evidence>
<evidence type="ECO:0000256" key="2">
    <source>
        <dbReference type="ARBA" id="ARBA00023136"/>
    </source>
</evidence>
<feature type="transmembrane region" description="Helical" evidence="3">
    <location>
        <begin position="28"/>
        <end position="50"/>
    </location>
</feature>
<name>A0ABU6Q476_9FABA</name>
<keyword evidence="3" id="KW-0812">Transmembrane</keyword>
<sequence length="218" mass="24947">MADYKEQYGPSIPPPYNPNRSSNCLCCFFKVLITLIILLGLACLIAYFIIRPRPFTFHVTNANLTQFDYNTNKKTLDYNLVLNFTASNPNRMLSLYYDFVEANAYYQELRFSLLDLIKREDNLLRQSPKSTIQMSGVFKGQQLLFLDESQLSEFDREESHGVFNIFVRLDLNIRLKLGRLTVGKSKSTTAKCPIKVALSGNDGKIVSPFETIECNVKV</sequence>
<dbReference type="EMBL" id="JASCZI010000012">
    <property type="protein sequence ID" value="MED6106590.1"/>
    <property type="molecule type" value="Genomic_DNA"/>
</dbReference>
<dbReference type="PANTHER" id="PTHR31234:SF2">
    <property type="entry name" value="OS05G0199100 PROTEIN"/>
    <property type="match status" value="1"/>
</dbReference>
<comment type="subcellular location">
    <subcellularLocation>
        <location evidence="1">Membrane</location>
    </subcellularLocation>
</comment>
<evidence type="ECO:0000313" key="5">
    <source>
        <dbReference type="Proteomes" id="UP001341840"/>
    </source>
</evidence>
<keyword evidence="2 3" id="KW-0472">Membrane</keyword>
<proteinExistence type="predicted"/>
<comment type="caution">
    <text evidence="4">The sequence shown here is derived from an EMBL/GenBank/DDBJ whole genome shotgun (WGS) entry which is preliminary data.</text>
</comment>
<organism evidence="4 5">
    <name type="scientific">Stylosanthes scabra</name>
    <dbReference type="NCBI Taxonomy" id="79078"/>
    <lineage>
        <taxon>Eukaryota</taxon>
        <taxon>Viridiplantae</taxon>
        <taxon>Streptophyta</taxon>
        <taxon>Embryophyta</taxon>
        <taxon>Tracheophyta</taxon>
        <taxon>Spermatophyta</taxon>
        <taxon>Magnoliopsida</taxon>
        <taxon>eudicotyledons</taxon>
        <taxon>Gunneridae</taxon>
        <taxon>Pentapetalae</taxon>
        <taxon>rosids</taxon>
        <taxon>fabids</taxon>
        <taxon>Fabales</taxon>
        <taxon>Fabaceae</taxon>
        <taxon>Papilionoideae</taxon>
        <taxon>50 kb inversion clade</taxon>
        <taxon>dalbergioids sensu lato</taxon>
        <taxon>Dalbergieae</taxon>
        <taxon>Pterocarpus clade</taxon>
        <taxon>Stylosanthes</taxon>
    </lineage>
</organism>
<dbReference type="InterPro" id="IPR044839">
    <property type="entry name" value="NDR1-like"/>
</dbReference>
<protein>
    <submittedName>
        <fullName evidence="4">Yls9-like</fullName>
    </submittedName>
</protein>
<reference evidence="4 5" key="1">
    <citation type="journal article" date="2023" name="Plants (Basel)">
        <title>Bridging the Gap: Combining Genomics and Transcriptomics Approaches to Understand Stylosanthes scabra, an Orphan Legume from the Brazilian Caatinga.</title>
        <authorList>
            <person name="Ferreira-Neto J.R.C."/>
            <person name="da Silva M.D."/>
            <person name="Binneck E."/>
            <person name="de Melo N.F."/>
            <person name="da Silva R.H."/>
            <person name="de Melo A.L.T.M."/>
            <person name="Pandolfi V."/>
            <person name="Bustamante F.O."/>
            <person name="Brasileiro-Vidal A.C."/>
            <person name="Benko-Iseppon A.M."/>
        </authorList>
    </citation>
    <scope>NUCLEOTIDE SEQUENCE [LARGE SCALE GENOMIC DNA]</scope>
    <source>
        <tissue evidence="4">Leaves</tissue>
    </source>
</reference>
<dbReference type="Proteomes" id="UP001341840">
    <property type="component" value="Unassembled WGS sequence"/>
</dbReference>